<evidence type="ECO:0000313" key="3">
    <source>
        <dbReference type="Proteomes" id="UP000662618"/>
    </source>
</evidence>
<dbReference type="EMBL" id="CAJIMS010000001">
    <property type="protein sequence ID" value="CAD7797631.1"/>
    <property type="molecule type" value="Genomic_DNA"/>
</dbReference>
<comment type="caution">
    <text evidence="2">The sequence shown here is derived from an EMBL/GenBank/DDBJ whole genome shotgun (WGS) entry which is preliminary data.</text>
</comment>
<keyword evidence="1" id="KW-0472">Membrane</keyword>
<protein>
    <submittedName>
        <fullName evidence="2">Uncharacterized protein</fullName>
    </submittedName>
</protein>
<keyword evidence="1" id="KW-1133">Transmembrane helix</keyword>
<name>A0A9N8QQS9_9FLAO</name>
<gene>
    <name evidence="2" type="ORF">CHRY9390_00201</name>
</gene>
<proteinExistence type="predicted"/>
<reference evidence="2" key="1">
    <citation type="submission" date="2020-12" db="EMBL/GenBank/DDBJ databases">
        <authorList>
            <person name="Rodrigo-Torres L."/>
            <person name="Arahal R. D."/>
            <person name="Lucena T."/>
        </authorList>
    </citation>
    <scope>NUCLEOTIDE SEQUENCE</scope>
    <source>
        <strain evidence="2">CECT 9390</strain>
    </source>
</reference>
<keyword evidence="3" id="KW-1185">Reference proteome</keyword>
<feature type="transmembrane region" description="Helical" evidence="1">
    <location>
        <begin position="69"/>
        <end position="90"/>
    </location>
</feature>
<dbReference type="RefSeq" id="WP_162086756.1">
    <property type="nucleotide sequence ID" value="NZ_CAJIMS010000001.1"/>
</dbReference>
<feature type="transmembrane region" description="Helical" evidence="1">
    <location>
        <begin position="13"/>
        <end position="34"/>
    </location>
</feature>
<accession>A0A9N8QQS9</accession>
<evidence type="ECO:0000313" key="2">
    <source>
        <dbReference type="EMBL" id="CAD7797631.1"/>
    </source>
</evidence>
<organism evidence="2 3">
    <name type="scientific">Chryseobacterium aquaeductus</name>
    <dbReference type="NCBI Taxonomy" id="2675056"/>
    <lineage>
        <taxon>Bacteria</taxon>
        <taxon>Pseudomonadati</taxon>
        <taxon>Bacteroidota</taxon>
        <taxon>Flavobacteriia</taxon>
        <taxon>Flavobacteriales</taxon>
        <taxon>Weeksellaceae</taxon>
        <taxon>Chryseobacterium group</taxon>
        <taxon>Chryseobacterium</taxon>
    </lineage>
</organism>
<sequence>MEELKSFLKTRKVALIISAIYVGLGTLAVCSIYGDDLLYGEWSFKVLLFTFPVTFISFIYRYAEADSLIPVFLIQIIMFLLTFFLLSVFVKKKNHEN</sequence>
<keyword evidence="1" id="KW-0812">Transmembrane</keyword>
<evidence type="ECO:0000256" key="1">
    <source>
        <dbReference type="SAM" id="Phobius"/>
    </source>
</evidence>
<dbReference type="Proteomes" id="UP000662618">
    <property type="component" value="Unassembled WGS sequence"/>
</dbReference>
<dbReference type="AlphaFoldDB" id="A0A9N8QQS9"/>